<reference evidence="1 2" key="1">
    <citation type="submission" date="2016-11" db="EMBL/GenBank/DDBJ databases">
        <title>Whole Genome Sequencing of Mucilaginibacter polytrichastri RG4-7(T) isolated from the moss sample.</title>
        <authorList>
            <person name="Li Y."/>
        </authorList>
    </citation>
    <scope>NUCLEOTIDE SEQUENCE [LARGE SCALE GENOMIC DNA]</scope>
    <source>
        <strain evidence="1 2">RG4-7</strain>
    </source>
</reference>
<dbReference type="Proteomes" id="UP000186720">
    <property type="component" value="Unassembled WGS sequence"/>
</dbReference>
<evidence type="ECO:0000313" key="1">
    <source>
        <dbReference type="EMBL" id="OKS88491.1"/>
    </source>
</evidence>
<protein>
    <recommendedName>
        <fullName evidence="3">DUF4198 domain-containing protein</fullName>
    </recommendedName>
</protein>
<comment type="caution">
    <text evidence="1">The sequence shown here is derived from an EMBL/GenBank/DDBJ whole genome shotgun (WGS) entry which is preliminary data.</text>
</comment>
<proteinExistence type="predicted"/>
<dbReference type="RefSeq" id="WP_074491063.1">
    <property type="nucleotide sequence ID" value="NZ_FPAM01000011.1"/>
</dbReference>
<accession>A0A1Q6A3C1</accession>
<evidence type="ECO:0008006" key="3">
    <source>
        <dbReference type="Google" id="ProtNLM"/>
    </source>
</evidence>
<dbReference type="STRING" id="1302689.RG47T_3959"/>
<dbReference type="OrthoDB" id="1345900at2"/>
<dbReference type="EMBL" id="MPPL01000001">
    <property type="protein sequence ID" value="OKS88491.1"/>
    <property type="molecule type" value="Genomic_DNA"/>
</dbReference>
<gene>
    <name evidence="1" type="ORF">RG47T_3959</name>
</gene>
<evidence type="ECO:0000313" key="2">
    <source>
        <dbReference type="Proteomes" id="UP000186720"/>
    </source>
</evidence>
<keyword evidence="2" id="KW-1185">Reference proteome</keyword>
<organism evidence="1 2">
    <name type="scientific">Mucilaginibacter polytrichastri</name>
    <dbReference type="NCBI Taxonomy" id="1302689"/>
    <lineage>
        <taxon>Bacteria</taxon>
        <taxon>Pseudomonadati</taxon>
        <taxon>Bacteroidota</taxon>
        <taxon>Sphingobacteriia</taxon>
        <taxon>Sphingobacteriales</taxon>
        <taxon>Sphingobacteriaceae</taxon>
        <taxon>Mucilaginibacter</taxon>
    </lineage>
</organism>
<name>A0A1Q6A3C1_9SPHI</name>
<dbReference type="AlphaFoldDB" id="A0A1Q6A3C1"/>
<sequence>MDTFAAMRTAIIFNLFLLFCMPLTGKAAAYWMDVKGSGKLNHTVKVEVCYGNIDEYSIRHRDTGKELKLTGDFKFMLISPGGQKVPLAITQQADCWAGEFTPTEKGTYRILGINDSHPVVDRSKTGGINVRPIDYLAATYDVETITPLTIPIQFLDIVTSREGKTIHIKAFNNGKPAAKGTKLRVFNPENWEKELTVDEKGEAFFNITMPGPYIIREDWDDAVTGTYKALSYTSVRHRCNYCLPITQ</sequence>